<dbReference type="GeneID" id="55623154"/>
<name>A0A5J6TPW7_9CAUD</name>
<keyword evidence="3" id="KW-1185">Reference proteome</keyword>
<dbReference type="Proteomes" id="UP000325813">
    <property type="component" value="Segment"/>
</dbReference>
<dbReference type="RefSeq" id="YP_009852528.1">
    <property type="nucleotide sequence ID" value="NC_048813.1"/>
</dbReference>
<evidence type="ECO:0000256" key="1">
    <source>
        <dbReference type="SAM" id="MobiDB-lite"/>
    </source>
</evidence>
<feature type="region of interest" description="Disordered" evidence="1">
    <location>
        <begin position="1"/>
        <end position="22"/>
    </location>
</feature>
<reference evidence="2 3" key="1">
    <citation type="submission" date="2019-07" db="EMBL/GenBank/DDBJ databases">
        <authorList>
            <person name="Fryberger R.B."/>
            <person name="Stoner T.H."/>
            <person name="Garlena R.A."/>
            <person name="Russell D.A."/>
            <person name="Pope W.H."/>
            <person name="Jacobs-Sera D."/>
            <person name="Hatfull G.F."/>
        </authorList>
    </citation>
    <scope>NUCLEOTIDE SEQUENCE [LARGE SCALE GENOMIC DNA]</scope>
</reference>
<evidence type="ECO:0000313" key="3">
    <source>
        <dbReference type="Proteomes" id="UP000325813"/>
    </source>
</evidence>
<sequence>MRRRHTPRGLWRGGSASTGSHLMNGFRHQIRNGKTMPMSYEEAKEALHEMYDDEWIEQNGEEEMIEELMKL</sequence>
<accession>A0A5J6TPW7</accession>
<organism evidence="2 3">
    <name type="scientific">Gordonia phage Ranch</name>
    <dbReference type="NCBI Taxonomy" id="2599848"/>
    <lineage>
        <taxon>Viruses</taxon>
        <taxon>Duplodnaviria</taxon>
        <taxon>Heunggongvirae</taxon>
        <taxon>Uroviricota</taxon>
        <taxon>Caudoviricetes</taxon>
        <taxon>Dovevirinae</taxon>
        <taxon>Lambovirus</taxon>
        <taxon>Lambovirus ranch</taxon>
    </lineage>
</organism>
<gene>
    <name evidence="2" type="primary">76</name>
    <name evidence="2" type="ORF">PBI_RANCH_76</name>
</gene>
<proteinExistence type="predicted"/>
<protein>
    <submittedName>
        <fullName evidence="2">Uncharacterized protein</fullName>
    </submittedName>
</protein>
<dbReference type="EMBL" id="MN234207">
    <property type="protein sequence ID" value="QFG12408.1"/>
    <property type="molecule type" value="Genomic_DNA"/>
</dbReference>
<dbReference type="KEGG" id="vg:55623154"/>
<evidence type="ECO:0000313" key="2">
    <source>
        <dbReference type="EMBL" id="QFG12408.1"/>
    </source>
</evidence>